<organism evidence="11">
    <name type="scientific">Siphoviridae sp. ctEw721</name>
    <dbReference type="NCBI Taxonomy" id="2825400"/>
    <lineage>
        <taxon>Viruses</taxon>
        <taxon>Duplodnaviria</taxon>
        <taxon>Heunggongvirae</taxon>
        <taxon>Uroviricota</taxon>
        <taxon>Caudoviricetes</taxon>
    </lineage>
</organism>
<dbReference type="GO" id="GO:0015074">
    <property type="term" value="P:DNA integration"/>
    <property type="evidence" value="ECO:0007669"/>
    <property type="project" value="InterPro"/>
</dbReference>
<evidence type="ECO:0000259" key="9">
    <source>
        <dbReference type="PROSITE" id="PS51898"/>
    </source>
</evidence>
<evidence type="ECO:0000313" key="11">
    <source>
        <dbReference type="EMBL" id="DAF84964.1"/>
    </source>
</evidence>
<comment type="similarity">
    <text evidence="1">Belongs to the 'phage' integrase family.</text>
</comment>
<dbReference type="Pfam" id="PF00589">
    <property type="entry name" value="Phage_integrase"/>
    <property type="match status" value="1"/>
</dbReference>
<proteinExistence type="inferred from homology"/>
<protein>
    <recommendedName>
        <fullName evidence="2">Integrase</fullName>
    </recommendedName>
</protein>
<dbReference type="PANTHER" id="PTHR30349">
    <property type="entry name" value="PHAGE INTEGRASE-RELATED"/>
    <property type="match status" value="1"/>
</dbReference>
<dbReference type="PANTHER" id="PTHR30349:SF41">
    <property type="entry name" value="INTEGRASE_RECOMBINASE PROTEIN MJ0367-RELATED"/>
    <property type="match status" value="1"/>
</dbReference>
<dbReference type="SUPFAM" id="SSF56349">
    <property type="entry name" value="DNA breaking-rejoining enzymes"/>
    <property type="match status" value="1"/>
</dbReference>
<keyword evidence="4" id="KW-0378">Hydrolase</keyword>
<feature type="domain" description="Tyr recombinase" evidence="9">
    <location>
        <begin position="132"/>
        <end position="328"/>
    </location>
</feature>
<sequence length="345" mass="40152">MARTTVYNDDLSKEWQVVNKENQKLLKEFIRYCVANDKSPQTCNQYESQLKIFFCWNYRENDDKFFVDIKKRELVNFFGWGRTIGWSPCRLASLRAALSSFSNYIERILDEDYPNFRNLIKVLEPIRLEAVREKTIIEKDDIMAGAEKLAALGEYQYACFLSLLFSSGMRKAEAAQMKVSFFTTNQVIAFRGLAYETPKIRTKGHGAMGKQVPRYVFKETFDKYLNLWLEQREKLGVTTDALFVIKDVTGKYQPAKSQNFTHWAAKIGELIGVNSLYCHSLRHAFTTYLKRQNFPTDVVQKIQSWSSADMVARYDDRTDSEELDEFFAKLKSGVDIDNNSLEEKK</sequence>
<dbReference type="Gene3D" id="1.10.443.10">
    <property type="entry name" value="Intergrase catalytic core"/>
    <property type="match status" value="1"/>
</dbReference>
<dbReference type="GO" id="GO:0044826">
    <property type="term" value="P:viral genome integration into host DNA"/>
    <property type="evidence" value="ECO:0007669"/>
    <property type="project" value="UniProtKB-KW"/>
</dbReference>
<evidence type="ECO:0000256" key="8">
    <source>
        <dbReference type="PROSITE-ProRule" id="PRU01248"/>
    </source>
</evidence>
<dbReference type="GO" id="GO:0003677">
    <property type="term" value="F:DNA binding"/>
    <property type="evidence" value="ECO:0007669"/>
    <property type="project" value="UniProtKB-UniRule"/>
</dbReference>
<keyword evidence="6" id="KW-0233">DNA recombination</keyword>
<evidence type="ECO:0000256" key="1">
    <source>
        <dbReference type="ARBA" id="ARBA00008857"/>
    </source>
</evidence>
<dbReference type="EMBL" id="BK015914">
    <property type="protein sequence ID" value="DAF84964.1"/>
    <property type="molecule type" value="Genomic_DNA"/>
</dbReference>
<name>A0A8S5TRX7_9CAUD</name>
<evidence type="ECO:0000256" key="3">
    <source>
        <dbReference type="ARBA" id="ARBA00022679"/>
    </source>
</evidence>
<dbReference type="GO" id="GO:0016740">
    <property type="term" value="F:transferase activity"/>
    <property type="evidence" value="ECO:0007669"/>
    <property type="project" value="UniProtKB-KW"/>
</dbReference>
<evidence type="ECO:0000256" key="7">
    <source>
        <dbReference type="ARBA" id="ARBA00023195"/>
    </source>
</evidence>
<dbReference type="CDD" id="cd00397">
    <property type="entry name" value="DNA_BRE_C"/>
    <property type="match status" value="1"/>
</dbReference>
<keyword evidence="7" id="KW-1160">Virus entry into host cell</keyword>
<accession>A0A8S5TRX7</accession>
<dbReference type="InterPro" id="IPR044068">
    <property type="entry name" value="CB"/>
</dbReference>
<dbReference type="InterPro" id="IPR011010">
    <property type="entry name" value="DNA_brk_join_enz"/>
</dbReference>
<evidence type="ECO:0000256" key="6">
    <source>
        <dbReference type="ARBA" id="ARBA00023172"/>
    </source>
</evidence>
<keyword evidence="3" id="KW-0808">Transferase</keyword>
<feature type="domain" description="Core-binding (CB)" evidence="10">
    <location>
        <begin position="20"/>
        <end position="106"/>
    </location>
</feature>
<dbReference type="InterPro" id="IPR002104">
    <property type="entry name" value="Integrase_catalytic"/>
</dbReference>
<dbReference type="InterPro" id="IPR010998">
    <property type="entry name" value="Integrase_recombinase_N"/>
</dbReference>
<dbReference type="GO" id="GO:0075713">
    <property type="term" value="P:establishment of integrated proviral latency"/>
    <property type="evidence" value="ECO:0007669"/>
    <property type="project" value="UniProtKB-KW"/>
</dbReference>
<dbReference type="InterPro" id="IPR050090">
    <property type="entry name" value="Tyrosine_recombinase_XerCD"/>
</dbReference>
<keyword evidence="7" id="KW-0229">DNA integration</keyword>
<dbReference type="Gene3D" id="1.10.150.130">
    <property type="match status" value="1"/>
</dbReference>
<evidence type="ECO:0000256" key="5">
    <source>
        <dbReference type="ARBA" id="ARBA00023125"/>
    </source>
</evidence>
<evidence type="ECO:0000259" key="10">
    <source>
        <dbReference type="PROSITE" id="PS51900"/>
    </source>
</evidence>
<evidence type="ECO:0000256" key="4">
    <source>
        <dbReference type="ARBA" id="ARBA00022801"/>
    </source>
</evidence>
<evidence type="ECO:0000256" key="2">
    <source>
        <dbReference type="ARBA" id="ARBA00016082"/>
    </source>
</evidence>
<dbReference type="PROSITE" id="PS51900">
    <property type="entry name" value="CB"/>
    <property type="match status" value="1"/>
</dbReference>
<dbReference type="InterPro" id="IPR013762">
    <property type="entry name" value="Integrase-like_cat_sf"/>
</dbReference>
<keyword evidence="5 8" id="KW-0238">DNA-binding</keyword>
<reference evidence="11" key="1">
    <citation type="journal article" date="2021" name="Proc. Natl. Acad. Sci. U.S.A.">
        <title>A Catalog of Tens of Thousands of Viruses from Human Metagenomes Reveals Hidden Associations with Chronic Diseases.</title>
        <authorList>
            <person name="Tisza M.J."/>
            <person name="Buck C.B."/>
        </authorList>
    </citation>
    <scope>NUCLEOTIDE SEQUENCE</scope>
    <source>
        <strain evidence="11">CtEw721</strain>
    </source>
</reference>
<dbReference type="PROSITE" id="PS51898">
    <property type="entry name" value="TYR_RECOMBINASE"/>
    <property type="match status" value="1"/>
</dbReference>
<dbReference type="GO" id="GO:0006310">
    <property type="term" value="P:DNA recombination"/>
    <property type="evidence" value="ECO:0007669"/>
    <property type="project" value="UniProtKB-KW"/>
</dbReference>
<dbReference type="GO" id="GO:0016787">
    <property type="term" value="F:hydrolase activity"/>
    <property type="evidence" value="ECO:0007669"/>
    <property type="project" value="UniProtKB-KW"/>
</dbReference>
<keyword evidence="7" id="KW-1179">Viral genome integration</keyword>